<dbReference type="EMBL" id="JARGDH010000006">
    <property type="protein sequence ID" value="KAL0266153.1"/>
    <property type="molecule type" value="Genomic_DNA"/>
</dbReference>
<feature type="coiled-coil region" evidence="1">
    <location>
        <begin position="268"/>
        <end position="416"/>
    </location>
</feature>
<accession>A0AAW2H8N7</accession>
<organism evidence="3">
    <name type="scientific">Menopon gallinae</name>
    <name type="common">poultry shaft louse</name>
    <dbReference type="NCBI Taxonomy" id="328185"/>
    <lineage>
        <taxon>Eukaryota</taxon>
        <taxon>Metazoa</taxon>
        <taxon>Ecdysozoa</taxon>
        <taxon>Arthropoda</taxon>
        <taxon>Hexapoda</taxon>
        <taxon>Insecta</taxon>
        <taxon>Pterygota</taxon>
        <taxon>Neoptera</taxon>
        <taxon>Paraneoptera</taxon>
        <taxon>Psocodea</taxon>
        <taxon>Troctomorpha</taxon>
        <taxon>Phthiraptera</taxon>
        <taxon>Amblycera</taxon>
        <taxon>Menoponidae</taxon>
        <taxon>Menopon</taxon>
    </lineage>
</organism>
<name>A0AAW2H8N7_9NEOP</name>
<feature type="coiled-coil region" evidence="1">
    <location>
        <begin position="481"/>
        <end position="522"/>
    </location>
</feature>
<proteinExistence type="predicted"/>
<comment type="caution">
    <text evidence="3">The sequence shown here is derived from an EMBL/GenBank/DDBJ whole genome shotgun (WGS) entry which is preliminary data.</text>
</comment>
<evidence type="ECO:0000313" key="3">
    <source>
        <dbReference type="EMBL" id="KAL0266153.1"/>
    </source>
</evidence>
<gene>
    <name evidence="3" type="ORF">PYX00_011869</name>
</gene>
<sequence>MWLVALQRQLANAKPTRRTTTSFKQIKSGRKGCMSEKRKVGGDKDAIKSTKVATEINNLIISESIDKFQKSSIFLQMMSYKKQCMALKRRISELLEEMHMDCDFDENGNNIAAATEDDAADKQHQTAPCKEQSVNSTLLSEECATSMAGEDAKGVNGARNSSSDGMQAKRGVSGKEMIRKYERELISKDQLIAELEKKLCFYKSKMLEKRVDAGPSSDHQTVKDEVERILGENMISGKLRKENIELRKKLEATEYEVEQKMFVYTEQNGVLEERNRFLRSRVAALERDNAEYESEILENRDKYKSIVYEQRNEHLRIEERLVSQLKECQEKLRFFRTECTKLEEEAGFLAQKLSSTIEKYNKLKTQMEALLDVRKRTEAVTDQTLMEELDNLSVAYDKLTREYRDTLERCRDLEEKLCESERKTQTFHREAKARASEVSDNSCTGKHAERHTFDERLFSYEKLRDECEARKKDLIYHRNMCAELSSENEILRQKVECLRGESEEGRRTADRLNTKLNEMRLECNMMAESQGNLMRIIDGITGGRSSEILDDVDKYKKLLKCTACDRRYKDSVINKLDVSFFVSFVEETIQTSHMGLTLSPCALVGDLPDDIFDAAKLVCTKLCPVIFGDNAAKLKKKDDRNLLVITKTPDIYSVYRQDSAIYRQKSDALFKVYAGMIQGMFAKCASEPQVFVEESNMCSYIHLVFGT</sequence>
<reference evidence="3" key="1">
    <citation type="journal article" date="2024" name="Gigascience">
        <title>Chromosome-level genome of the poultry shaft louse Menopon gallinae provides insight into the host-switching and adaptive evolution of parasitic lice.</title>
        <authorList>
            <person name="Xu Y."/>
            <person name="Ma L."/>
            <person name="Liu S."/>
            <person name="Liang Y."/>
            <person name="Liu Q."/>
            <person name="He Z."/>
            <person name="Tian L."/>
            <person name="Duan Y."/>
            <person name="Cai W."/>
            <person name="Li H."/>
            <person name="Song F."/>
        </authorList>
    </citation>
    <scope>NUCLEOTIDE SEQUENCE</scope>
    <source>
        <strain evidence="3">Cailab_2023a</strain>
    </source>
</reference>
<keyword evidence="1" id="KW-0175">Coiled coil</keyword>
<evidence type="ECO:0000256" key="2">
    <source>
        <dbReference type="SAM" id="MobiDB-lite"/>
    </source>
</evidence>
<evidence type="ECO:0000256" key="1">
    <source>
        <dbReference type="SAM" id="Coils"/>
    </source>
</evidence>
<dbReference type="AlphaFoldDB" id="A0AAW2H8N7"/>
<feature type="region of interest" description="Disordered" evidence="2">
    <location>
        <begin position="149"/>
        <end position="172"/>
    </location>
</feature>
<protein>
    <submittedName>
        <fullName evidence="3">Uncharacterized protein</fullName>
    </submittedName>
</protein>